<organism evidence="1 2">
    <name type="scientific">Melia azedarach</name>
    <name type="common">Chinaberry tree</name>
    <dbReference type="NCBI Taxonomy" id="155640"/>
    <lineage>
        <taxon>Eukaryota</taxon>
        <taxon>Viridiplantae</taxon>
        <taxon>Streptophyta</taxon>
        <taxon>Embryophyta</taxon>
        <taxon>Tracheophyta</taxon>
        <taxon>Spermatophyta</taxon>
        <taxon>Magnoliopsida</taxon>
        <taxon>eudicotyledons</taxon>
        <taxon>Gunneridae</taxon>
        <taxon>Pentapetalae</taxon>
        <taxon>rosids</taxon>
        <taxon>malvids</taxon>
        <taxon>Sapindales</taxon>
        <taxon>Meliaceae</taxon>
        <taxon>Melia</taxon>
    </lineage>
</organism>
<name>A0ACC1XGP2_MELAZ</name>
<sequence length="224" mass="24602">MSLRVVKIFVHFCGVDHVLGGYDMDRLFKQNENNIEAGQEPRGEYDAFHGGYKGTDNNAKTKDTPSCPEKSLTDDTNVEDGDSAAISEEDEVHDADVASVDTINWSNDDIGDLVEFDFAEDASLDLTTSDDSADGDELSDYSSGAEEFIAVDDDEDQSANALDIMGTEVRHRLYRGHPEASDQTISSHETKQYQPSLKKVRRVHGMLTRASTQTQQPASAGSKM</sequence>
<dbReference type="EMBL" id="CM051402">
    <property type="protein sequence ID" value="KAJ4710296.1"/>
    <property type="molecule type" value="Genomic_DNA"/>
</dbReference>
<evidence type="ECO:0000313" key="1">
    <source>
        <dbReference type="EMBL" id="KAJ4710296.1"/>
    </source>
</evidence>
<dbReference type="Proteomes" id="UP001164539">
    <property type="component" value="Chromosome 9"/>
</dbReference>
<evidence type="ECO:0000313" key="2">
    <source>
        <dbReference type="Proteomes" id="UP001164539"/>
    </source>
</evidence>
<gene>
    <name evidence="1" type="ORF">OWV82_016504</name>
</gene>
<comment type="caution">
    <text evidence="1">The sequence shown here is derived from an EMBL/GenBank/DDBJ whole genome shotgun (WGS) entry which is preliminary data.</text>
</comment>
<proteinExistence type="predicted"/>
<accession>A0ACC1XGP2</accession>
<keyword evidence="2" id="KW-1185">Reference proteome</keyword>
<reference evidence="1 2" key="1">
    <citation type="journal article" date="2023" name="Science">
        <title>Complex scaffold remodeling in plant triterpene biosynthesis.</title>
        <authorList>
            <person name="De La Pena R."/>
            <person name="Hodgson H."/>
            <person name="Liu J.C."/>
            <person name="Stephenson M.J."/>
            <person name="Martin A.C."/>
            <person name="Owen C."/>
            <person name="Harkess A."/>
            <person name="Leebens-Mack J."/>
            <person name="Jimenez L.E."/>
            <person name="Osbourn A."/>
            <person name="Sattely E.S."/>
        </authorList>
    </citation>
    <scope>NUCLEOTIDE SEQUENCE [LARGE SCALE GENOMIC DNA]</scope>
    <source>
        <strain evidence="2">cv. JPN11</strain>
        <tissue evidence="1">Leaf</tissue>
    </source>
</reference>
<protein>
    <submittedName>
        <fullName evidence="1">Uncharacterized protein</fullName>
    </submittedName>
</protein>